<dbReference type="OrthoDB" id="498415at2759"/>
<gene>
    <name evidence="2" type="ORF">MNEG_8476</name>
</gene>
<evidence type="ECO:0000256" key="1">
    <source>
        <dbReference type="SAM" id="MobiDB-lite"/>
    </source>
</evidence>
<organism evidence="2 3">
    <name type="scientific">Monoraphidium neglectum</name>
    <dbReference type="NCBI Taxonomy" id="145388"/>
    <lineage>
        <taxon>Eukaryota</taxon>
        <taxon>Viridiplantae</taxon>
        <taxon>Chlorophyta</taxon>
        <taxon>core chlorophytes</taxon>
        <taxon>Chlorophyceae</taxon>
        <taxon>CS clade</taxon>
        <taxon>Sphaeropleales</taxon>
        <taxon>Selenastraceae</taxon>
        <taxon>Monoraphidium</taxon>
    </lineage>
</organism>
<evidence type="ECO:0000313" key="3">
    <source>
        <dbReference type="Proteomes" id="UP000054498"/>
    </source>
</evidence>
<feature type="region of interest" description="Disordered" evidence="1">
    <location>
        <begin position="38"/>
        <end position="66"/>
    </location>
</feature>
<name>A0A0D2MZC6_9CHLO</name>
<dbReference type="KEGG" id="mng:MNEG_8476"/>
<dbReference type="Proteomes" id="UP000054498">
    <property type="component" value="Unassembled WGS sequence"/>
</dbReference>
<dbReference type="STRING" id="145388.A0A0D2MZC6"/>
<dbReference type="RefSeq" id="XP_013898505.1">
    <property type="nucleotide sequence ID" value="XM_014043051.1"/>
</dbReference>
<dbReference type="AlphaFoldDB" id="A0A0D2MZC6"/>
<proteinExistence type="predicted"/>
<evidence type="ECO:0000313" key="2">
    <source>
        <dbReference type="EMBL" id="KIY99485.1"/>
    </source>
</evidence>
<feature type="compositionally biased region" description="Basic residues" evidence="1">
    <location>
        <begin position="52"/>
        <end position="66"/>
    </location>
</feature>
<dbReference type="GeneID" id="25741352"/>
<evidence type="ECO:0008006" key="4">
    <source>
        <dbReference type="Google" id="ProtNLM"/>
    </source>
</evidence>
<dbReference type="EMBL" id="KK101833">
    <property type="protein sequence ID" value="KIY99485.1"/>
    <property type="molecule type" value="Genomic_DNA"/>
</dbReference>
<protein>
    <recommendedName>
        <fullName evidence="4">PI3K/PI4K catalytic domain-containing protein</fullName>
    </recommendedName>
</protein>
<keyword evidence="3" id="KW-1185">Reference proteome</keyword>
<accession>A0A0D2MZC6</accession>
<feature type="region of interest" description="Disordered" evidence="1">
    <location>
        <begin position="486"/>
        <end position="505"/>
    </location>
</feature>
<sequence length="505" mass="54554">MPSPPNFWPPSLQKLPHVDKCRVCKVCITVEEEANFSPQKAKGGGALDGPPKKHQHIQQQRLGKHRRRQLLGRRRRRLQRLIHAADAALDLPPAAGRPTHQPACGSTLGTSGTQTLRRLAAGTPQIDGISTHAKWVAAHGGAAAAAAAAAGGSSGSNSGGAAGVEVVTGYDDTAFEWGGRSYSIAPRSILHPAGQIRTCPACRGCRHQLEWMPKAHGAPPAAPAALLDLLQRRLSQRDVINASVFDLLTSQCDRHAENVYVSAAGQLSLIDNDQAYGSSWRPCGVDSIFLPGTQKFEISRLGFNYVMKAPHDSPAQDYSRAASPLQLLDYRCHAPGAKLGTDYPPQVTSCLKMISRMTKQQVQRHYGFPQLAAAAALRRRASDMLSRGFEWTLQNGWPRNPTPARYRWAPPCCKMRGEQPLPGTRPVYACVKWERGPTSLPRGEPYFGGPWNASSKDTGSYALGAPPRPGHVWPKGWAAGAWLGDDDGGADPGYAPMAQAHTLER</sequence>
<reference evidence="2 3" key="1">
    <citation type="journal article" date="2013" name="BMC Genomics">
        <title>Reconstruction of the lipid metabolism for the microalga Monoraphidium neglectum from its genome sequence reveals characteristics suitable for biofuel production.</title>
        <authorList>
            <person name="Bogen C."/>
            <person name="Al-Dilaimi A."/>
            <person name="Albersmeier A."/>
            <person name="Wichmann J."/>
            <person name="Grundmann M."/>
            <person name="Rupp O."/>
            <person name="Lauersen K.J."/>
            <person name="Blifernez-Klassen O."/>
            <person name="Kalinowski J."/>
            <person name="Goesmann A."/>
            <person name="Mussgnug J.H."/>
            <person name="Kruse O."/>
        </authorList>
    </citation>
    <scope>NUCLEOTIDE SEQUENCE [LARGE SCALE GENOMIC DNA]</scope>
    <source>
        <strain evidence="2 3">SAG 48.87</strain>
    </source>
</reference>